<comment type="caution">
    <text evidence="2">The sequence shown here is derived from an EMBL/GenBank/DDBJ whole genome shotgun (WGS) entry which is preliminary data.</text>
</comment>
<sequence>MKFILTVALLSLALINTTTAATVHVSPISQSSRNVTELVPPGQLRIVPLGALRVGDQVAIEANATNKVYNDITACFATESEAQAYAARPICRGYVKSKTPLVLRAQAEESGNHYLILDNSYATVIQKSVSARISIRKNLPAEEIEKTRAFFEGVQSQINGTFENSDFNIRVEPCGESNAYSDNRTADITLCTEIIHEVMGQRNIGALLSILFHEYGHSLLNRWGEPGSSEEDMADQFAVAMLLRGGDTGRQLLQGWIQYWSTRDSRAEAIHQLTRGDTHTLSIQRARNIQRDMNYPEEFSRRWNKMLYRHTKRAALEQVIAKPNKSDDVDLAREALRIK</sequence>
<organism evidence="2 3">
    <name type="scientific">Aquabacterium commune</name>
    <dbReference type="NCBI Taxonomy" id="70586"/>
    <lineage>
        <taxon>Bacteria</taxon>
        <taxon>Pseudomonadati</taxon>
        <taxon>Pseudomonadota</taxon>
        <taxon>Betaproteobacteria</taxon>
        <taxon>Burkholderiales</taxon>
        <taxon>Aquabacterium</taxon>
    </lineage>
</organism>
<dbReference type="AlphaFoldDB" id="A0A4R6RI16"/>
<evidence type="ECO:0000256" key="1">
    <source>
        <dbReference type="SAM" id="SignalP"/>
    </source>
</evidence>
<proteinExistence type="predicted"/>
<dbReference type="InterPro" id="IPR025644">
    <property type="entry name" value="DUF4344"/>
</dbReference>
<feature type="chain" id="PRO_5020734138" evidence="1">
    <location>
        <begin position="21"/>
        <end position="339"/>
    </location>
</feature>
<dbReference type="OrthoDB" id="935695at2"/>
<name>A0A4R6RI16_9BURK</name>
<gene>
    <name evidence="2" type="ORF">EV672_102470</name>
</gene>
<protein>
    <submittedName>
        <fullName evidence="2">Putative metallopeptidase DUF4344</fullName>
    </submittedName>
</protein>
<dbReference type="Proteomes" id="UP000294593">
    <property type="component" value="Unassembled WGS sequence"/>
</dbReference>
<feature type="signal peptide" evidence="1">
    <location>
        <begin position="1"/>
        <end position="20"/>
    </location>
</feature>
<keyword evidence="3" id="KW-1185">Reference proteome</keyword>
<dbReference type="Pfam" id="PF14247">
    <property type="entry name" value="DUF4344"/>
    <property type="match status" value="1"/>
</dbReference>
<dbReference type="RefSeq" id="WP_133607270.1">
    <property type="nucleotide sequence ID" value="NZ_SNXW01000002.1"/>
</dbReference>
<dbReference type="SUPFAM" id="SSF55486">
    <property type="entry name" value="Metalloproteases ('zincins'), catalytic domain"/>
    <property type="match status" value="1"/>
</dbReference>
<reference evidence="2 3" key="1">
    <citation type="submission" date="2019-03" db="EMBL/GenBank/DDBJ databases">
        <title>Genomic Encyclopedia of Type Strains, Phase IV (KMG-IV): sequencing the most valuable type-strain genomes for metagenomic binning, comparative biology and taxonomic classification.</title>
        <authorList>
            <person name="Goeker M."/>
        </authorList>
    </citation>
    <scope>NUCLEOTIDE SEQUENCE [LARGE SCALE GENOMIC DNA]</scope>
    <source>
        <strain evidence="2 3">DSM 11901</strain>
    </source>
</reference>
<dbReference type="EMBL" id="SNXW01000002">
    <property type="protein sequence ID" value="TDP86119.1"/>
    <property type="molecule type" value="Genomic_DNA"/>
</dbReference>
<accession>A0A4R6RI16</accession>
<evidence type="ECO:0000313" key="2">
    <source>
        <dbReference type="EMBL" id="TDP86119.1"/>
    </source>
</evidence>
<keyword evidence="1" id="KW-0732">Signal</keyword>
<evidence type="ECO:0000313" key="3">
    <source>
        <dbReference type="Proteomes" id="UP000294593"/>
    </source>
</evidence>